<reference evidence="3 4" key="1">
    <citation type="journal article" date="2017" name="Genome Biol. Evol.">
        <title>Phytophthora megakarya and P. palmivora, closely related causal agents of cacao black pod rot, underwent increases in genome sizes and gene numbers by different mechanisms.</title>
        <authorList>
            <person name="Ali S.S."/>
            <person name="Shao J."/>
            <person name="Lary D.J."/>
            <person name="Kronmiller B."/>
            <person name="Shen D."/>
            <person name="Strem M.D."/>
            <person name="Amoako-Attah I."/>
            <person name="Akrofi A.Y."/>
            <person name="Begoude B.A."/>
            <person name="Ten Hoopen G.M."/>
            <person name="Coulibaly K."/>
            <person name="Kebe B.I."/>
            <person name="Melnick R.L."/>
            <person name="Guiltinan M.J."/>
            <person name="Tyler B.M."/>
            <person name="Meinhardt L.W."/>
            <person name="Bailey B.A."/>
        </authorList>
    </citation>
    <scope>NUCLEOTIDE SEQUENCE [LARGE SCALE GENOMIC DNA]</scope>
    <source>
        <strain evidence="4">sbr112.9</strain>
    </source>
</reference>
<dbReference type="InterPro" id="IPR037104">
    <property type="entry name" value="Annexin_sf"/>
</dbReference>
<sequence>MAASDAVHKTCEDRMGMDETMFINILVSSPAERVRNINNAFLAKYKTDIAGAIKQEFFGDAKLALVFLVRSPFELLVKLLPEQFEMTPNGGGNKAFQLSAWVTTEMITCEDASESTIEASCEADHSVTQHRSFRYDDSPDRVT</sequence>
<dbReference type="GO" id="GO:0005509">
    <property type="term" value="F:calcium ion binding"/>
    <property type="evidence" value="ECO:0007669"/>
    <property type="project" value="InterPro"/>
</dbReference>
<dbReference type="OrthoDB" id="74072at2759"/>
<dbReference type="Pfam" id="PF00191">
    <property type="entry name" value="Annexin"/>
    <property type="match status" value="1"/>
</dbReference>
<dbReference type="SUPFAM" id="SSF47874">
    <property type="entry name" value="Annexin"/>
    <property type="match status" value="1"/>
</dbReference>
<gene>
    <name evidence="3" type="ORF">PHPALM_950</name>
</gene>
<dbReference type="GO" id="GO:0005544">
    <property type="term" value="F:calcium-dependent phospholipid binding"/>
    <property type="evidence" value="ECO:0007669"/>
    <property type="project" value="InterPro"/>
</dbReference>
<comment type="caution">
    <text evidence="3">The sequence shown here is derived from an EMBL/GenBank/DDBJ whole genome shotgun (WGS) entry which is preliminary data.</text>
</comment>
<dbReference type="Proteomes" id="UP000237271">
    <property type="component" value="Unassembled WGS sequence"/>
</dbReference>
<dbReference type="InterPro" id="IPR018502">
    <property type="entry name" value="Annexin_repeat"/>
</dbReference>
<proteinExistence type="predicted"/>
<accession>A0A2P4YTI9</accession>
<keyword evidence="2" id="KW-0041">Annexin</keyword>
<organism evidence="3 4">
    <name type="scientific">Phytophthora palmivora</name>
    <dbReference type="NCBI Taxonomy" id="4796"/>
    <lineage>
        <taxon>Eukaryota</taxon>
        <taxon>Sar</taxon>
        <taxon>Stramenopiles</taxon>
        <taxon>Oomycota</taxon>
        <taxon>Peronosporomycetes</taxon>
        <taxon>Peronosporales</taxon>
        <taxon>Peronosporaceae</taxon>
        <taxon>Phytophthora</taxon>
    </lineage>
</organism>
<evidence type="ECO:0000313" key="4">
    <source>
        <dbReference type="Proteomes" id="UP000237271"/>
    </source>
</evidence>
<dbReference type="Gene3D" id="1.10.220.10">
    <property type="entry name" value="Annexin"/>
    <property type="match status" value="1"/>
</dbReference>
<evidence type="ECO:0000256" key="1">
    <source>
        <dbReference type="ARBA" id="ARBA00022737"/>
    </source>
</evidence>
<keyword evidence="1" id="KW-0677">Repeat</keyword>
<dbReference type="AlphaFoldDB" id="A0A2P4YTI9"/>
<keyword evidence="4" id="KW-1185">Reference proteome</keyword>
<name>A0A2P4YTI9_9STRA</name>
<evidence type="ECO:0000313" key="3">
    <source>
        <dbReference type="EMBL" id="POM81124.1"/>
    </source>
</evidence>
<evidence type="ECO:0000256" key="2">
    <source>
        <dbReference type="ARBA" id="ARBA00023216"/>
    </source>
</evidence>
<protein>
    <submittedName>
        <fullName evidence="3">Annexin (Annexin) Family</fullName>
    </submittedName>
</protein>
<dbReference type="EMBL" id="NCKW01000163">
    <property type="protein sequence ID" value="POM81124.1"/>
    <property type="molecule type" value="Genomic_DNA"/>
</dbReference>